<dbReference type="Gene3D" id="3.20.20.370">
    <property type="entry name" value="Glycoside hydrolase/deacetylase"/>
    <property type="match status" value="1"/>
</dbReference>
<feature type="compositionally biased region" description="Pro residues" evidence="1">
    <location>
        <begin position="109"/>
        <end position="126"/>
    </location>
</feature>
<proteinExistence type="predicted"/>
<evidence type="ECO:0000313" key="2">
    <source>
        <dbReference type="EMBL" id="MBP5855478.1"/>
    </source>
</evidence>
<gene>
    <name evidence="2" type="ORF">KAJ83_00525</name>
</gene>
<dbReference type="EMBL" id="JAGMWN010000001">
    <property type="protein sequence ID" value="MBP5855478.1"/>
    <property type="molecule type" value="Genomic_DNA"/>
</dbReference>
<comment type="caution">
    <text evidence="2">The sequence shown here is derived from an EMBL/GenBank/DDBJ whole genome shotgun (WGS) entry which is preliminary data.</text>
</comment>
<evidence type="ECO:0000313" key="3">
    <source>
        <dbReference type="Proteomes" id="UP000672602"/>
    </source>
</evidence>
<dbReference type="GO" id="GO:0005975">
    <property type="term" value="P:carbohydrate metabolic process"/>
    <property type="evidence" value="ECO:0007669"/>
    <property type="project" value="InterPro"/>
</dbReference>
<keyword evidence="3" id="KW-1185">Reference proteome</keyword>
<dbReference type="PANTHER" id="PTHR30105:SF2">
    <property type="entry name" value="DIVERGENT POLYSACCHARIDE DEACETYLASE SUPERFAMILY"/>
    <property type="match status" value="1"/>
</dbReference>
<name>A0A8J7RYJ5_9PROT</name>
<reference evidence="2" key="1">
    <citation type="submission" date="2021-04" db="EMBL/GenBank/DDBJ databases">
        <authorList>
            <person name="Zhang D.-C."/>
        </authorList>
    </citation>
    <scope>NUCLEOTIDE SEQUENCE</scope>
    <source>
        <strain evidence="2">CGMCC 1.15697</strain>
    </source>
</reference>
<dbReference type="PANTHER" id="PTHR30105">
    <property type="entry name" value="UNCHARACTERIZED YIBQ-RELATED"/>
    <property type="match status" value="1"/>
</dbReference>
<dbReference type="InterPro" id="IPR011330">
    <property type="entry name" value="Glyco_hydro/deAcase_b/a-brl"/>
</dbReference>
<dbReference type="AlphaFoldDB" id="A0A8J7RYJ5"/>
<organism evidence="2 3">
    <name type="scientific">Marivibrio halodurans</name>
    <dbReference type="NCBI Taxonomy" id="2039722"/>
    <lineage>
        <taxon>Bacteria</taxon>
        <taxon>Pseudomonadati</taxon>
        <taxon>Pseudomonadota</taxon>
        <taxon>Alphaproteobacteria</taxon>
        <taxon>Rhodospirillales</taxon>
        <taxon>Rhodospirillaceae</taxon>
        <taxon>Marivibrio</taxon>
    </lineage>
</organism>
<dbReference type="CDD" id="cd10936">
    <property type="entry name" value="CE4_DAC2"/>
    <property type="match status" value="1"/>
</dbReference>
<feature type="region of interest" description="Disordered" evidence="1">
    <location>
        <begin position="107"/>
        <end position="174"/>
    </location>
</feature>
<dbReference type="Pfam" id="PF04748">
    <property type="entry name" value="Polysacc_deac_2"/>
    <property type="match status" value="1"/>
</dbReference>
<accession>A0A8J7RYJ5</accession>
<evidence type="ECO:0000256" key="1">
    <source>
        <dbReference type="SAM" id="MobiDB-lite"/>
    </source>
</evidence>
<dbReference type="Proteomes" id="UP000672602">
    <property type="component" value="Unassembled WGS sequence"/>
</dbReference>
<dbReference type="SUPFAM" id="SSF88713">
    <property type="entry name" value="Glycoside hydrolase/deacetylase"/>
    <property type="match status" value="1"/>
</dbReference>
<sequence length="417" mass="45047">MTRGAARRTAVRAKRAATRNATRRRAVWAGALAAVFLLGIGLGVLGGYGAGFFDRSGSRVAIEAESAGEAAIRRDPPRETLYDLPVTVRSSDRARKAYLDAYEEDLRAAPPPPRLSIPSGPAPPVPSGHAPEKHPAPGAPMADTPDQPTPQPPRAESPGGLDRHGPSTPMGEASEARPAWIANARAVPLDPSRPILAIVIDDVGVDVAHSREAVRLPAPLTFAFLPYGYDLPAMTRTAREGGHEIMVHLPMEPENREVDPGPHALMTDLPPEEIDRRIAWNLARIDGPVGLNNHMGSKFSARPEGMRRVLRALSDRGLFFLDSVTSARTTGYRLAEEMGVPFAVRDIFIDHTLDKATIRAQLEKAVETAKRQGHAVAIGHPHDETIDVLRDWLPTVAGQGVQLVPMSAVIRRRYGMG</sequence>
<dbReference type="RefSeq" id="WP_210680066.1">
    <property type="nucleotide sequence ID" value="NZ_JAGMWN010000001.1"/>
</dbReference>
<dbReference type="InterPro" id="IPR006837">
    <property type="entry name" value="Divergent_DAC"/>
</dbReference>
<protein>
    <submittedName>
        <fullName evidence="2">Divergent polysaccharide deacetylase family protein</fullName>
    </submittedName>
</protein>